<dbReference type="AlphaFoldDB" id="A0A0B5F6Z7"/>
<protein>
    <submittedName>
        <fullName evidence="1">Uncharacterized protein</fullName>
    </submittedName>
</protein>
<sequence>MVAGPRAVSGRGVACRSGQEACAAEELDVEAGRSGRT</sequence>
<proteinExistence type="predicted"/>
<gene>
    <name evidence="1" type="ORF">SLNWT_6280</name>
</gene>
<evidence type="ECO:0000313" key="2">
    <source>
        <dbReference type="Proteomes" id="UP000031523"/>
    </source>
</evidence>
<dbReference type="EMBL" id="CP010519">
    <property type="protein sequence ID" value="AJE86656.1"/>
    <property type="molecule type" value="Genomic_DNA"/>
</dbReference>
<reference evidence="1 2" key="1">
    <citation type="submission" date="2015-01" db="EMBL/GenBank/DDBJ databases">
        <title>Enhanced salinomycin production by adjusting the supply of polyketide extender units in Streptomyce albus DSM 41398.</title>
        <authorList>
            <person name="Lu C."/>
        </authorList>
    </citation>
    <scope>NUCLEOTIDE SEQUENCE [LARGE SCALE GENOMIC DNA]</scope>
    <source>
        <strain evidence="2">ATCC 21838 / DSM 41398 / FERM P-419 / JCM 4703 / NBRC 107858</strain>
    </source>
</reference>
<name>A0A0B5F6Z7_STRA4</name>
<keyword evidence="2" id="KW-1185">Reference proteome</keyword>
<dbReference type="Proteomes" id="UP000031523">
    <property type="component" value="Chromosome"/>
</dbReference>
<evidence type="ECO:0000313" key="1">
    <source>
        <dbReference type="EMBL" id="AJE86656.1"/>
    </source>
</evidence>
<accession>A0A0B5F6Z7</accession>
<organism evidence="1 2">
    <name type="scientific">Streptomyces albus (strain ATCC 21838 / DSM 41398 / FERM P-419 / JCM 4703 / NBRC 107858)</name>
    <dbReference type="NCBI Taxonomy" id="1081613"/>
    <lineage>
        <taxon>Bacteria</taxon>
        <taxon>Bacillati</taxon>
        <taxon>Actinomycetota</taxon>
        <taxon>Actinomycetes</taxon>
        <taxon>Kitasatosporales</taxon>
        <taxon>Streptomycetaceae</taxon>
        <taxon>Streptomyces</taxon>
    </lineage>
</organism>
<dbReference type="KEGG" id="sals:SLNWT_6280"/>